<dbReference type="SUPFAM" id="SSF46785">
    <property type="entry name" value="Winged helix' DNA-binding domain"/>
    <property type="match status" value="1"/>
</dbReference>
<evidence type="ECO:0000256" key="1">
    <source>
        <dbReference type="ARBA" id="ARBA00023015"/>
    </source>
</evidence>
<dbReference type="PATRIC" id="fig|1348774.3.peg.1270"/>
<name>A0A0G3XJ59_9SPHN</name>
<evidence type="ECO:0000313" key="6">
    <source>
        <dbReference type="Proteomes" id="UP000035287"/>
    </source>
</evidence>
<protein>
    <recommendedName>
        <fullName evidence="4">HTH hxlR-type domain-containing protein</fullName>
    </recommendedName>
</protein>
<dbReference type="InterPro" id="IPR036388">
    <property type="entry name" value="WH-like_DNA-bd_sf"/>
</dbReference>
<dbReference type="AlphaFoldDB" id="A0A0G3XJ59"/>
<keyword evidence="6" id="KW-1185">Reference proteome</keyword>
<evidence type="ECO:0000259" key="4">
    <source>
        <dbReference type="PROSITE" id="PS51118"/>
    </source>
</evidence>
<dbReference type="Pfam" id="PF01638">
    <property type="entry name" value="HxlR"/>
    <property type="match status" value="1"/>
</dbReference>
<accession>A0A0G3XJ59</accession>
<organism evidence="5 6">
    <name type="scientific">Croceicoccus naphthovorans</name>
    <dbReference type="NCBI Taxonomy" id="1348774"/>
    <lineage>
        <taxon>Bacteria</taxon>
        <taxon>Pseudomonadati</taxon>
        <taxon>Pseudomonadota</taxon>
        <taxon>Alphaproteobacteria</taxon>
        <taxon>Sphingomonadales</taxon>
        <taxon>Erythrobacteraceae</taxon>
        <taxon>Croceicoccus</taxon>
    </lineage>
</organism>
<dbReference type="PROSITE" id="PS51118">
    <property type="entry name" value="HTH_HXLR"/>
    <property type="match status" value="1"/>
</dbReference>
<dbReference type="Proteomes" id="UP000035287">
    <property type="component" value="Chromosome"/>
</dbReference>
<dbReference type="PANTHER" id="PTHR33204:SF39">
    <property type="entry name" value="TRANSCRIPTIONAL REGULATORY PROTEIN"/>
    <property type="match status" value="1"/>
</dbReference>
<sequence length="124" mass="14087">MGDTDLIEAFGACAAVTDMLSRVGDKWSMQVVMKLGEQPRRFNELRRAVDGISQRMLTRTLRNLERDGLISRTVTPTVPPRVDYALTGMGHSLAEPVRRLSHWVLENRMEIEAARAEYDRQDAD</sequence>
<proteinExistence type="predicted"/>
<keyword evidence="2" id="KW-0238">DNA-binding</keyword>
<keyword evidence="1" id="KW-0805">Transcription regulation</keyword>
<evidence type="ECO:0000256" key="2">
    <source>
        <dbReference type="ARBA" id="ARBA00023125"/>
    </source>
</evidence>
<dbReference type="EMBL" id="CP011770">
    <property type="protein sequence ID" value="AKM11585.1"/>
    <property type="molecule type" value="Genomic_DNA"/>
</dbReference>
<reference evidence="5 6" key="1">
    <citation type="submission" date="2015-06" db="EMBL/GenBank/DDBJ databases">
        <authorList>
            <person name="Zeng Y."/>
            <person name="Huang Y."/>
        </authorList>
    </citation>
    <scope>NUCLEOTIDE SEQUENCE [LARGE SCALE GENOMIC DNA]</scope>
    <source>
        <strain evidence="5 6">PQ-2</strain>
    </source>
</reference>
<feature type="domain" description="HTH hxlR-type" evidence="4">
    <location>
        <begin position="13"/>
        <end position="112"/>
    </location>
</feature>
<dbReference type="KEGG" id="cna:AB433_06045"/>
<evidence type="ECO:0000256" key="3">
    <source>
        <dbReference type="ARBA" id="ARBA00023163"/>
    </source>
</evidence>
<dbReference type="PANTHER" id="PTHR33204">
    <property type="entry name" value="TRANSCRIPTIONAL REGULATOR, MARR FAMILY"/>
    <property type="match status" value="1"/>
</dbReference>
<dbReference type="InterPro" id="IPR002577">
    <property type="entry name" value="HTH_HxlR"/>
</dbReference>
<dbReference type="Gene3D" id="1.10.10.10">
    <property type="entry name" value="Winged helix-like DNA-binding domain superfamily/Winged helix DNA-binding domain"/>
    <property type="match status" value="1"/>
</dbReference>
<evidence type="ECO:0000313" key="5">
    <source>
        <dbReference type="EMBL" id="AKM11585.1"/>
    </source>
</evidence>
<dbReference type="GO" id="GO:0003677">
    <property type="term" value="F:DNA binding"/>
    <property type="evidence" value="ECO:0007669"/>
    <property type="project" value="UniProtKB-KW"/>
</dbReference>
<gene>
    <name evidence="5" type="ORF">AB433_06045</name>
</gene>
<dbReference type="InterPro" id="IPR036390">
    <property type="entry name" value="WH_DNA-bd_sf"/>
</dbReference>
<keyword evidence="3" id="KW-0804">Transcription</keyword>